<evidence type="ECO:0000259" key="9">
    <source>
        <dbReference type="PROSITE" id="PS50968"/>
    </source>
</evidence>
<dbReference type="Proteomes" id="UP000315095">
    <property type="component" value="Unassembled WGS sequence"/>
</dbReference>
<feature type="domain" description="Peripheral subunit-binding (PSBD)" evidence="10">
    <location>
        <begin position="129"/>
        <end position="166"/>
    </location>
</feature>
<dbReference type="FunFam" id="2.40.50.100:FF:000010">
    <property type="entry name" value="Acetyltransferase component of pyruvate dehydrogenase complex"/>
    <property type="match status" value="1"/>
</dbReference>
<evidence type="ECO:0000256" key="3">
    <source>
        <dbReference type="ARBA" id="ARBA00022679"/>
    </source>
</evidence>
<evidence type="ECO:0000313" key="11">
    <source>
        <dbReference type="EMBL" id="GCE82939.1"/>
    </source>
</evidence>
<dbReference type="GO" id="GO:0004742">
    <property type="term" value="F:dihydrolipoyllysine-residue acetyltransferase activity"/>
    <property type="evidence" value="ECO:0007669"/>
    <property type="project" value="UniProtKB-UniRule"/>
</dbReference>
<dbReference type="InterPro" id="IPR003016">
    <property type="entry name" value="2-oxoA_DH_lipoyl-BS"/>
</dbReference>
<dbReference type="Pfam" id="PF00198">
    <property type="entry name" value="2-oxoacid_dh"/>
    <property type="match status" value="1"/>
</dbReference>
<dbReference type="InterPro" id="IPR004167">
    <property type="entry name" value="PSBD"/>
</dbReference>
<name>A0A4P5NN98_9PROT</name>
<dbReference type="Pfam" id="PF02817">
    <property type="entry name" value="E3_binding"/>
    <property type="match status" value="1"/>
</dbReference>
<keyword evidence="5 8" id="KW-0012">Acyltransferase</keyword>
<keyword evidence="4 8" id="KW-0450">Lipoyl</keyword>
<dbReference type="RefSeq" id="WP_141260321.1">
    <property type="nucleotide sequence ID" value="NZ_BDLU01000029.1"/>
</dbReference>
<accession>A0A4P5NN98</accession>
<dbReference type="SUPFAM" id="SSF51230">
    <property type="entry name" value="Single hybrid motif"/>
    <property type="match status" value="1"/>
</dbReference>
<dbReference type="InterPro" id="IPR006257">
    <property type="entry name" value="LAT1"/>
</dbReference>
<protein>
    <recommendedName>
        <fullName evidence="8">Acetyltransferase component of pyruvate dehydrogenase complex</fullName>
        <ecNumber evidence="8">2.3.1.12</ecNumber>
    </recommendedName>
</protein>
<evidence type="ECO:0000313" key="12">
    <source>
        <dbReference type="Proteomes" id="UP000315095"/>
    </source>
</evidence>
<dbReference type="InterPro" id="IPR036625">
    <property type="entry name" value="E3-bd_dom_sf"/>
</dbReference>
<evidence type="ECO:0000256" key="1">
    <source>
        <dbReference type="ARBA" id="ARBA00007317"/>
    </source>
</evidence>
<keyword evidence="3 8" id="KW-0808">Transferase</keyword>
<organism evidence="11 12">
    <name type="scientific">Komagataeibacter diospyri</name>
    <dbReference type="NCBI Taxonomy" id="1932662"/>
    <lineage>
        <taxon>Bacteria</taxon>
        <taxon>Pseudomonadati</taxon>
        <taxon>Pseudomonadota</taxon>
        <taxon>Alphaproteobacteria</taxon>
        <taxon>Acetobacterales</taxon>
        <taxon>Acetobacteraceae</taxon>
        <taxon>Komagataeibacter</taxon>
    </lineage>
</organism>
<dbReference type="SUPFAM" id="SSF47005">
    <property type="entry name" value="Peripheral subunit-binding domain of 2-oxo acid dehydrogenase complex"/>
    <property type="match status" value="1"/>
</dbReference>
<dbReference type="Gene3D" id="4.10.320.10">
    <property type="entry name" value="E3-binding domain"/>
    <property type="match status" value="1"/>
</dbReference>
<evidence type="ECO:0000256" key="4">
    <source>
        <dbReference type="ARBA" id="ARBA00022823"/>
    </source>
</evidence>
<dbReference type="OrthoDB" id="9805770at2"/>
<dbReference type="InterPro" id="IPR000089">
    <property type="entry name" value="Biotin_lipoyl"/>
</dbReference>
<keyword evidence="12" id="KW-1185">Reference proteome</keyword>
<keyword evidence="11" id="KW-0670">Pyruvate</keyword>
<dbReference type="EMBL" id="BDLU01000029">
    <property type="protein sequence ID" value="GCE82939.1"/>
    <property type="molecule type" value="Genomic_DNA"/>
</dbReference>
<dbReference type="Gene3D" id="2.40.50.100">
    <property type="match status" value="1"/>
</dbReference>
<dbReference type="EC" id="2.3.1.12" evidence="8"/>
<dbReference type="InterPro" id="IPR045257">
    <property type="entry name" value="E2/Pdx1"/>
</dbReference>
<comment type="subunit">
    <text evidence="2">Forms a 24-polypeptide structural core with octahedral symmetry.</text>
</comment>
<dbReference type="PROSITE" id="PS50968">
    <property type="entry name" value="BIOTINYL_LIPOYL"/>
    <property type="match status" value="1"/>
</dbReference>
<evidence type="ECO:0000256" key="8">
    <source>
        <dbReference type="RuleBase" id="RU361137"/>
    </source>
</evidence>
<dbReference type="AlphaFoldDB" id="A0A4P5NN98"/>
<dbReference type="PROSITE" id="PS00189">
    <property type="entry name" value="LIPOYL"/>
    <property type="match status" value="1"/>
</dbReference>
<reference evidence="12" key="1">
    <citation type="submission" date="2017-01" db="EMBL/GenBank/DDBJ databases">
        <title>Komagataeibacter sp. MSKU9 whole genome sequencing project.</title>
        <authorList>
            <person name="Matsutani M."/>
            <person name="Naloka K."/>
            <person name="Theeragool G."/>
            <person name="Yakushi T."/>
            <person name="Matsushita K."/>
        </authorList>
    </citation>
    <scope>NUCLEOTIDE SEQUENCE [LARGE SCALE GENOMIC DNA]</scope>
    <source>
        <strain evidence="12">MSKU9</strain>
    </source>
</reference>
<comment type="cofactor">
    <cofactor evidence="8">
        <name>(R)-lipoate</name>
        <dbReference type="ChEBI" id="CHEBI:83088"/>
    </cofactor>
    <text evidence="8">Binds 1 lipoyl cofactor covalently.</text>
</comment>
<gene>
    <name evidence="11" type="primary">pdhC</name>
    <name evidence="11" type="ORF">MSKU9_1080</name>
</gene>
<evidence type="ECO:0000256" key="6">
    <source>
        <dbReference type="ARBA" id="ARBA00025211"/>
    </source>
</evidence>
<dbReference type="PROSITE" id="PS51826">
    <property type="entry name" value="PSBD"/>
    <property type="match status" value="1"/>
</dbReference>
<dbReference type="GO" id="GO:0006086">
    <property type="term" value="P:pyruvate decarboxylation to acetyl-CoA"/>
    <property type="evidence" value="ECO:0007669"/>
    <property type="project" value="InterPro"/>
</dbReference>
<evidence type="ECO:0000259" key="10">
    <source>
        <dbReference type="PROSITE" id="PS51826"/>
    </source>
</evidence>
<evidence type="ECO:0000256" key="2">
    <source>
        <dbReference type="ARBA" id="ARBA00011484"/>
    </source>
</evidence>
<dbReference type="PANTHER" id="PTHR23151">
    <property type="entry name" value="DIHYDROLIPOAMIDE ACETYL/SUCCINYL-TRANSFERASE-RELATED"/>
    <property type="match status" value="1"/>
</dbReference>
<dbReference type="InterPro" id="IPR023213">
    <property type="entry name" value="CAT-like_dom_sf"/>
</dbReference>
<evidence type="ECO:0000256" key="5">
    <source>
        <dbReference type="ARBA" id="ARBA00023315"/>
    </source>
</evidence>
<dbReference type="PANTHER" id="PTHR23151:SF90">
    <property type="entry name" value="DIHYDROLIPOYLLYSINE-RESIDUE ACETYLTRANSFERASE COMPONENT OF PYRUVATE DEHYDROGENASE COMPLEX, MITOCHONDRIAL-RELATED"/>
    <property type="match status" value="1"/>
</dbReference>
<comment type="similarity">
    <text evidence="1 8">Belongs to the 2-oxoacid dehydrogenase family.</text>
</comment>
<dbReference type="Pfam" id="PF00364">
    <property type="entry name" value="Biotin_lipoyl"/>
    <property type="match status" value="1"/>
</dbReference>
<comment type="catalytic activity">
    <reaction evidence="7 8">
        <text>N(6)-[(R)-dihydrolipoyl]-L-lysyl-[protein] + acetyl-CoA = N(6)-[(R)-S(8)-acetyldihydrolipoyl]-L-lysyl-[protein] + CoA</text>
        <dbReference type="Rhea" id="RHEA:17017"/>
        <dbReference type="Rhea" id="RHEA-COMP:10475"/>
        <dbReference type="Rhea" id="RHEA-COMP:10478"/>
        <dbReference type="ChEBI" id="CHEBI:57287"/>
        <dbReference type="ChEBI" id="CHEBI:57288"/>
        <dbReference type="ChEBI" id="CHEBI:83100"/>
        <dbReference type="ChEBI" id="CHEBI:83111"/>
        <dbReference type="EC" id="2.3.1.12"/>
    </reaction>
</comment>
<feature type="domain" description="Lipoyl-binding" evidence="9">
    <location>
        <begin position="2"/>
        <end position="78"/>
    </location>
</feature>
<dbReference type="GO" id="GO:0045254">
    <property type="term" value="C:pyruvate dehydrogenase complex"/>
    <property type="evidence" value="ECO:0007669"/>
    <property type="project" value="UniProtKB-UniRule"/>
</dbReference>
<dbReference type="InterPro" id="IPR001078">
    <property type="entry name" value="2-oxoacid_DH_actylTfrase"/>
</dbReference>
<dbReference type="Gene3D" id="3.30.559.10">
    <property type="entry name" value="Chloramphenicol acetyltransferase-like domain"/>
    <property type="match status" value="1"/>
</dbReference>
<comment type="caution">
    <text evidence="11">The sequence shown here is derived from an EMBL/GenBank/DDBJ whole genome shotgun (WGS) entry which is preliminary data.</text>
</comment>
<sequence>MSINILMPALSPTMTEGKLARWVKAEGEAIAAGDVIAEIETDKATMEVEAVDEGVLGRILIPEGTEGIAVNTPIGILVAEGESVPDAPVPATPAAAPASVAPATASASAAPAPQAAPAAAPTAKGRRVFASPLARRIAAGKGIDLSTLKGSGPNGRIVRRDVEQAASAAPPTPKPAAAAPVAAPVTAGAGYERVPHSTMRKVIARRLTEAKTTVPHFYVEMDVQLDALLALRKQLNAASPAEGPDAYKISVNDMLVKAAALTLRRVPKVNVAYSDDATLVYDDVDISVAVSIPDGLITPIVRRADTKGLRQISNEVRDLATRARAGRLKPEEFQGGTFSISNMGMYGVKAFSAILNPPQAGILAIAAGERRPVVKGDEITIATVMTVTLSVDHRVVDGALAAEWVSAFRNVVENPMSLVV</sequence>
<dbReference type="InterPro" id="IPR011053">
    <property type="entry name" value="Single_hybrid_motif"/>
</dbReference>
<comment type="function">
    <text evidence="6">The pyruvate dehydrogenase complex catalyzes the overall conversion of pyruvate to acetyl-CoA and CO(2). It contains multiple copies of three enzymatic components: pyruvate dehydrogenase (E1), dihydrolipoamide acetyltransferase (E2) and lipoamide dehydrogenase (E3).</text>
</comment>
<evidence type="ECO:0000256" key="7">
    <source>
        <dbReference type="ARBA" id="ARBA00048370"/>
    </source>
</evidence>
<proteinExistence type="inferred from homology"/>
<dbReference type="NCBIfam" id="TIGR01349">
    <property type="entry name" value="PDHac_trf_mito"/>
    <property type="match status" value="1"/>
</dbReference>
<dbReference type="CDD" id="cd06849">
    <property type="entry name" value="lipoyl_domain"/>
    <property type="match status" value="1"/>
</dbReference>
<dbReference type="SUPFAM" id="SSF52777">
    <property type="entry name" value="CoA-dependent acyltransferases"/>
    <property type="match status" value="1"/>
</dbReference>
<dbReference type="FunFam" id="3.30.559.10:FF:000003">
    <property type="entry name" value="Acetyltransferase component of pyruvate dehydrogenase complex"/>
    <property type="match status" value="1"/>
</dbReference>